<evidence type="ECO:0000313" key="3">
    <source>
        <dbReference type="Proteomes" id="UP000272942"/>
    </source>
</evidence>
<evidence type="ECO:0000313" key="2">
    <source>
        <dbReference type="EMBL" id="VDP92378.1"/>
    </source>
</evidence>
<organism evidence="2 3">
    <name type="scientific">Echinostoma caproni</name>
    <dbReference type="NCBI Taxonomy" id="27848"/>
    <lineage>
        <taxon>Eukaryota</taxon>
        <taxon>Metazoa</taxon>
        <taxon>Spiralia</taxon>
        <taxon>Lophotrochozoa</taxon>
        <taxon>Platyhelminthes</taxon>
        <taxon>Trematoda</taxon>
        <taxon>Digenea</taxon>
        <taxon>Plagiorchiida</taxon>
        <taxon>Echinostomata</taxon>
        <taxon>Echinostomatoidea</taxon>
        <taxon>Echinostomatidae</taxon>
        <taxon>Echinostoma</taxon>
    </lineage>
</organism>
<name>A0A3P8I8Z6_9TREM</name>
<accession>A0A3P8I8Z6</accession>
<dbReference type="Proteomes" id="UP000272942">
    <property type="component" value="Unassembled WGS sequence"/>
</dbReference>
<feature type="region of interest" description="Disordered" evidence="1">
    <location>
        <begin position="53"/>
        <end position="73"/>
    </location>
</feature>
<reference evidence="2 3" key="1">
    <citation type="submission" date="2018-11" db="EMBL/GenBank/DDBJ databases">
        <authorList>
            <consortium name="Pathogen Informatics"/>
        </authorList>
    </citation>
    <scope>NUCLEOTIDE SEQUENCE [LARGE SCALE GENOMIC DNA]</scope>
    <source>
        <strain evidence="2 3">Egypt</strain>
    </source>
</reference>
<gene>
    <name evidence="2" type="ORF">ECPE_LOCUS15106</name>
</gene>
<dbReference type="OrthoDB" id="6276798at2759"/>
<feature type="region of interest" description="Disordered" evidence="1">
    <location>
        <begin position="1"/>
        <end position="26"/>
    </location>
</feature>
<sequence>MLLDDALSSTPVDSHPHDLNGPNSVSWMSDAASSDASHLLYREMDPYNQAAFVGTDNRASPGSGQFDPSEQNKEGGWVAVTKVSDAKHGTTRLLMLNRISHS</sequence>
<dbReference type="AlphaFoldDB" id="A0A3P8I8Z6"/>
<protein>
    <submittedName>
        <fullName evidence="2">Uncharacterized protein</fullName>
    </submittedName>
</protein>
<proteinExistence type="predicted"/>
<evidence type="ECO:0000256" key="1">
    <source>
        <dbReference type="SAM" id="MobiDB-lite"/>
    </source>
</evidence>
<keyword evidence="3" id="KW-1185">Reference proteome</keyword>
<dbReference type="EMBL" id="UZAN01059528">
    <property type="protein sequence ID" value="VDP92378.1"/>
    <property type="molecule type" value="Genomic_DNA"/>
</dbReference>
<feature type="compositionally biased region" description="Polar residues" evidence="1">
    <location>
        <begin position="57"/>
        <end position="69"/>
    </location>
</feature>